<keyword evidence="2" id="KW-1185">Reference proteome</keyword>
<organism evidence="1 2">
    <name type="scientific">Candidatus Jettenia caeni</name>
    <dbReference type="NCBI Taxonomy" id="247490"/>
    <lineage>
        <taxon>Bacteria</taxon>
        <taxon>Pseudomonadati</taxon>
        <taxon>Planctomycetota</taxon>
        <taxon>Candidatus Brocadiia</taxon>
        <taxon>Candidatus Brocadiales</taxon>
        <taxon>Candidatus Brocadiaceae</taxon>
        <taxon>Candidatus Jettenia</taxon>
    </lineage>
</organism>
<protein>
    <recommendedName>
        <fullName evidence="3">Baseplate protein J-like domain-containing protein</fullName>
    </recommendedName>
</protein>
<proteinExistence type="predicted"/>
<comment type="caution">
    <text evidence="1">The sequence shown here is derived from an EMBL/GenBank/DDBJ whole genome shotgun (WGS) entry which is preliminary data.</text>
</comment>
<dbReference type="EMBL" id="BAFH01000002">
    <property type="protein sequence ID" value="GAB61448.1"/>
    <property type="molecule type" value="Genomic_DNA"/>
</dbReference>
<dbReference type="STRING" id="247490.KSU1_B0591"/>
<reference evidence="1 2" key="1">
    <citation type="journal article" date="2012" name="FEBS Lett.">
        <title>Anammox organism KSU-1 expresses a NirK-type copper-containing nitrite reductase instead of a NirS-type with cytochrome cd1.</title>
        <authorList>
            <person name="Hira D."/>
            <person name="Toh H."/>
            <person name="Migita C.T."/>
            <person name="Okubo H."/>
            <person name="Nishiyama T."/>
            <person name="Hattori M."/>
            <person name="Furukawa K."/>
            <person name="Fujii T."/>
        </authorList>
    </citation>
    <scope>NUCLEOTIDE SEQUENCE [LARGE SCALE GENOMIC DNA]</scope>
</reference>
<name>I3IIA3_9BACT</name>
<dbReference type="AlphaFoldDB" id="I3IIA3"/>
<dbReference type="OrthoDB" id="292892at2"/>
<evidence type="ECO:0008006" key="3">
    <source>
        <dbReference type="Google" id="ProtNLM"/>
    </source>
</evidence>
<evidence type="ECO:0000313" key="1">
    <source>
        <dbReference type="EMBL" id="GAB61448.1"/>
    </source>
</evidence>
<gene>
    <name evidence="1" type="ORF">KSU1_B0591</name>
</gene>
<dbReference type="eggNOG" id="COG3299">
    <property type="taxonomic scope" value="Bacteria"/>
</dbReference>
<dbReference type="Proteomes" id="UP000002985">
    <property type="component" value="Unassembled WGS sequence"/>
</dbReference>
<accession>I3IIA3</accession>
<evidence type="ECO:0000313" key="2">
    <source>
        <dbReference type="Proteomes" id="UP000002985"/>
    </source>
</evidence>
<sequence>MSRGRLEPPNLDDRTWKDIVNEAKALIPKYAPEWTDHNPSDLGITLIELFAWLVEGMIYRLNKVPEKNFIEFLNLLGVTRNPAVPASTYLTFGGASKTTVNKGSKFATQQNTATEEAIVFETDKDLTVLPINLVAARYITATNEYTDVTSHLVDSPLTGMKIDISSSQSIRFVLGFDSKSSEEISLLLRFSKQVKKDDIQITWLYSKDSSEPTSWPAMTVNDGTDAFVKNGSVSFTVPNEWRSQDPASWPDNTSDPVKQPLYWIGIKINNPSIQLVQLGLEHILFNSVSATNALTITQPELLGTSNGKPFQFFELKNRPLYKRPGVLNSYDHLNIEVREPKTGGGFGQWTRWIHLDDLPQGEGNCFRLDPVTGTIYFGNYNAEKSPDGYGTAPPLGSEIRAFTYRYVAGGNKGNVPAKTINVVRKVVLPDTESVTYITSVKNLGTAKGGFDEEEIEETKRRGPEVLRKRNRAVTLMDYEYLARESSKDIKKVRALPPKPDSNFKPWGFGGLNRSSGKVNVIIVPDALDLRPRPEENLINEVSDYLNQRRPISAHLLVTGPRYLPIKVVVTIKVWKSAIDNGLIENPAIYRDSKVDELIRFLHPTRGKIDGSGWEIGEYIYVNQVFAAIQPPVEIGFIDTIRLEATDPDYFPHNETDRPPGYNAHGKGSWILVADYEMVCYGGKPEDITVTIEQ</sequence>